<dbReference type="GO" id="GO:0020037">
    <property type="term" value="F:heme binding"/>
    <property type="evidence" value="ECO:0007669"/>
    <property type="project" value="InterPro"/>
</dbReference>
<feature type="domain" description="Cytochrome c" evidence="7">
    <location>
        <begin position="206"/>
        <end position="321"/>
    </location>
</feature>
<feature type="binding site" description="axial binding residue" evidence="5">
    <location>
        <position position="85"/>
    </location>
    <ligand>
        <name>heme c</name>
        <dbReference type="ChEBI" id="CHEBI:61717"/>
        <label>1</label>
    </ligand>
    <ligandPart>
        <name>Fe</name>
        <dbReference type="ChEBI" id="CHEBI:18248"/>
    </ligandPart>
</feature>
<keyword evidence="3 5" id="KW-0408">Iron</keyword>
<feature type="binding site" description="axial binding residue" evidence="5">
    <location>
        <position position="353"/>
    </location>
    <ligand>
        <name>heme c</name>
        <dbReference type="ChEBI" id="CHEBI:61717"/>
        <label>3</label>
    </ligand>
    <ligandPart>
        <name>Fe</name>
        <dbReference type="ChEBI" id="CHEBI:18248"/>
    </ligandPart>
</feature>
<name>A0A975CJ36_9BURK</name>
<feature type="binding site" description="covalent" evidence="4">
    <location>
        <position position="230"/>
    </location>
    <ligand>
        <name>heme c</name>
        <dbReference type="ChEBI" id="CHEBI:61717"/>
        <label>2</label>
    </ligand>
</feature>
<dbReference type="AlphaFoldDB" id="A0A975CJ36"/>
<dbReference type="PANTHER" id="PTHR35008">
    <property type="entry name" value="BLL4482 PROTEIN-RELATED"/>
    <property type="match status" value="1"/>
</dbReference>
<evidence type="ECO:0000256" key="2">
    <source>
        <dbReference type="ARBA" id="ARBA00022723"/>
    </source>
</evidence>
<evidence type="ECO:0000313" key="8">
    <source>
        <dbReference type="EMBL" id="QTD47393.1"/>
    </source>
</evidence>
<dbReference type="InterPro" id="IPR009056">
    <property type="entry name" value="Cyt_c-like_dom"/>
</dbReference>
<feature type="binding site" description="covalent" evidence="4">
    <location>
        <position position="84"/>
    </location>
    <ligand>
        <name>heme c</name>
        <dbReference type="ChEBI" id="CHEBI:61717"/>
        <label>1</label>
    </ligand>
</feature>
<evidence type="ECO:0000256" key="5">
    <source>
        <dbReference type="PIRSR" id="PIRSR000018-51"/>
    </source>
</evidence>
<feature type="binding site" description="axial binding residue" evidence="5">
    <location>
        <position position="231"/>
    </location>
    <ligand>
        <name>heme c</name>
        <dbReference type="ChEBI" id="CHEBI:61717"/>
        <label>2</label>
    </ligand>
    <ligandPart>
        <name>Fe</name>
        <dbReference type="ChEBI" id="CHEBI:18248"/>
    </ligandPart>
</feature>
<gene>
    <name evidence="8" type="ORF">J1M35_13175</name>
</gene>
<dbReference type="Proteomes" id="UP000663903">
    <property type="component" value="Chromosome"/>
</dbReference>
<comment type="cofactor">
    <cofactor evidence="4">
        <name>heme c</name>
        <dbReference type="ChEBI" id="CHEBI:61717"/>
    </cofactor>
    <text evidence="4">Binds 3 heme c groups covalently per subunit.</text>
</comment>
<feature type="domain" description="Cytochrome c" evidence="7">
    <location>
        <begin position="67"/>
        <end position="170"/>
    </location>
</feature>
<dbReference type="SUPFAM" id="SSF46626">
    <property type="entry name" value="Cytochrome c"/>
    <property type="match status" value="3"/>
</dbReference>
<feature type="binding site" description="covalent" evidence="4">
    <location>
        <position position="352"/>
    </location>
    <ligand>
        <name>heme c</name>
        <dbReference type="ChEBI" id="CHEBI:61717"/>
        <label>3</label>
    </ligand>
</feature>
<dbReference type="PIRSF" id="PIRSF000018">
    <property type="entry name" value="Mb_ADH_cyt_c"/>
    <property type="match status" value="1"/>
</dbReference>
<dbReference type="InterPro" id="IPR051459">
    <property type="entry name" value="Cytochrome_c-type_DH"/>
</dbReference>
<dbReference type="InterPro" id="IPR036909">
    <property type="entry name" value="Cyt_c-like_dom_sf"/>
</dbReference>
<keyword evidence="1 4" id="KW-0349">Heme</keyword>
<keyword evidence="2 5" id="KW-0479">Metal-binding</keyword>
<keyword evidence="6" id="KW-1133">Transmembrane helix</keyword>
<dbReference type="EMBL" id="CP071796">
    <property type="protein sequence ID" value="QTD47393.1"/>
    <property type="molecule type" value="Genomic_DNA"/>
</dbReference>
<feature type="binding site" description="covalent" evidence="4">
    <location>
        <position position="349"/>
    </location>
    <ligand>
        <name>heme c</name>
        <dbReference type="ChEBI" id="CHEBI:61717"/>
        <label>3</label>
    </ligand>
</feature>
<dbReference type="PANTHER" id="PTHR35008:SF4">
    <property type="entry name" value="BLL4482 PROTEIN"/>
    <property type="match status" value="1"/>
</dbReference>
<keyword evidence="6" id="KW-0812">Transmembrane</keyword>
<dbReference type="Gene3D" id="1.10.760.10">
    <property type="entry name" value="Cytochrome c-like domain"/>
    <property type="match status" value="3"/>
</dbReference>
<accession>A0A975CJ36</accession>
<feature type="binding site" description="covalent" evidence="4">
    <location>
        <position position="227"/>
    </location>
    <ligand>
        <name>heme c</name>
        <dbReference type="ChEBI" id="CHEBI:61717"/>
        <label>2</label>
    </ligand>
</feature>
<organism evidence="8 9">
    <name type="scientific">Ottowia testudinis</name>
    <dbReference type="NCBI Taxonomy" id="2816950"/>
    <lineage>
        <taxon>Bacteria</taxon>
        <taxon>Pseudomonadati</taxon>
        <taxon>Pseudomonadota</taxon>
        <taxon>Betaproteobacteria</taxon>
        <taxon>Burkholderiales</taxon>
        <taxon>Comamonadaceae</taxon>
        <taxon>Ottowia</taxon>
    </lineage>
</organism>
<keyword evidence="6" id="KW-0472">Membrane</keyword>
<dbReference type="GO" id="GO:0009055">
    <property type="term" value="F:electron transfer activity"/>
    <property type="evidence" value="ECO:0007669"/>
    <property type="project" value="InterPro"/>
</dbReference>
<sequence>MRQRAAARAQAVTAAIHPARPGRWRQATRLGLLLCALLLGAAGLLWHLNYNDGVDIGAAEPVAADTGTLARGAYLARVGNCLACHTARGGAPGAGGRPLPTPFGTVYTSNLTPDPDTGIGRWSAGAFWRALHHGRSADGRLLYPVFPYTHTTLLTRADSDALFAYFRSQPSASAQWPAHDLRWPYGTQAALAVWRALYFRPGEFRPDPAHGEAVNRGAYLVRAVAHCSACHAPRDRLGGADWRDLSGGQIPGLGWYAPSLTAADQAGVSHWPEAQIAQLLRTGATAQGWASGPMAEVVFHGTQYLNDADAGAMAAYLKQLPPPASAAPAPARASGAPATAGAKLYEQHCAACHGAAGEGVKDAYPPLAGNRAVTLAQPGNLLQVVLHGGFGPATAGRPRPYGMPPFTLVLNDTEIAVVLTHIRTAWGNSAAEVSPLQVLQMRQASSAGVR</sequence>
<keyword evidence="9" id="KW-1185">Reference proteome</keyword>
<dbReference type="GO" id="GO:0005506">
    <property type="term" value="F:iron ion binding"/>
    <property type="evidence" value="ECO:0007669"/>
    <property type="project" value="InterPro"/>
</dbReference>
<evidence type="ECO:0000313" key="9">
    <source>
        <dbReference type="Proteomes" id="UP000663903"/>
    </source>
</evidence>
<evidence type="ECO:0000256" key="6">
    <source>
        <dbReference type="SAM" id="Phobius"/>
    </source>
</evidence>
<protein>
    <submittedName>
        <fullName evidence="8">Cytochrome c</fullName>
    </submittedName>
</protein>
<dbReference type="GO" id="GO:0016614">
    <property type="term" value="F:oxidoreductase activity, acting on CH-OH group of donors"/>
    <property type="evidence" value="ECO:0007669"/>
    <property type="project" value="InterPro"/>
</dbReference>
<dbReference type="PROSITE" id="PS51007">
    <property type="entry name" value="CYTC"/>
    <property type="match status" value="3"/>
</dbReference>
<evidence type="ECO:0000256" key="3">
    <source>
        <dbReference type="ARBA" id="ARBA00023004"/>
    </source>
</evidence>
<evidence type="ECO:0000259" key="7">
    <source>
        <dbReference type="PROSITE" id="PS51007"/>
    </source>
</evidence>
<proteinExistence type="predicted"/>
<evidence type="ECO:0000256" key="1">
    <source>
        <dbReference type="ARBA" id="ARBA00022617"/>
    </source>
</evidence>
<evidence type="ECO:0000256" key="4">
    <source>
        <dbReference type="PIRSR" id="PIRSR000018-50"/>
    </source>
</evidence>
<dbReference type="GO" id="GO:0016020">
    <property type="term" value="C:membrane"/>
    <property type="evidence" value="ECO:0007669"/>
    <property type="project" value="InterPro"/>
</dbReference>
<reference evidence="8" key="1">
    <citation type="submission" date="2021-03" db="EMBL/GenBank/DDBJ databases">
        <title>Ottowia sp. 27C isolated from the cloaca of a Giant Asian pond turtle (Heosemys grandis).</title>
        <authorList>
            <person name="Spergser J."/>
            <person name="Busse H.-J."/>
        </authorList>
    </citation>
    <scope>NUCLEOTIDE SEQUENCE</scope>
    <source>
        <strain evidence="8">27C</strain>
    </source>
</reference>
<feature type="binding site" description="covalent" evidence="4">
    <location>
        <position position="81"/>
    </location>
    <ligand>
        <name>heme c</name>
        <dbReference type="ChEBI" id="CHEBI:61717"/>
        <label>1</label>
    </ligand>
</feature>
<dbReference type="KEGG" id="otd:J1M35_13175"/>
<feature type="domain" description="Cytochrome c" evidence="7">
    <location>
        <begin position="336"/>
        <end position="426"/>
    </location>
</feature>
<dbReference type="Pfam" id="PF00034">
    <property type="entry name" value="Cytochrom_C"/>
    <property type="match status" value="2"/>
</dbReference>
<dbReference type="InterPro" id="IPR014353">
    <property type="entry name" value="Membr-bd_ADH_cyt_c"/>
</dbReference>
<feature type="transmembrane region" description="Helical" evidence="6">
    <location>
        <begin position="30"/>
        <end position="48"/>
    </location>
</feature>